<dbReference type="Proteomes" id="UP001392437">
    <property type="component" value="Unassembled WGS sequence"/>
</dbReference>
<dbReference type="InterPro" id="IPR036629">
    <property type="entry name" value="YjbJ_sf"/>
</dbReference>
<dbReference type="EMBL" id="JAQQWP010000006">
    <property type="protein sequence ID" value="KAK8114239.1"/>
    <property type="molecule type" value="Genomic_DNA"/>
</dbReference>
<dbReference type="SUPFAM" id="SSF48371">
    <property type="entry name" value="ARM repeat"/>
    <property type="match status" value="1"/>
</dbReference>
<evidence type="ECO:0000313" key="3">
    <source>
        <dbReference type="Proteomes" id="UP001392437"/>
    </source>
</evidence>
<organism evidence="2 3">
    <name type="scientific">Apiospora kogelbergensis</name>
    <dbReference type="NCBI Taxonomy" id="1337665"/>
    <lineage>
        <taxon>Eukaryota</taxon>
        <taxon>Fungi</taxon>
        <taxon>Dikarya</taxon>
        <taxon>Ascomycota</taxon>
        <taxon>Pezizomycotina</taxon>
        <taxon>Sordariomycetes</taxon>
        <taxon>Xylariomycetidae</taxon>
        <taxon>Amphisphaeriales</taxon>
        <taxon>Apiosporaceae</taxon>
        <taxon>Apiospora</taxon>
    </lineage>
</organism>
<accession>A0AAW0QVG4</accession>
<reference evidence="2 3" key="1">
    <citation type="submission" date="2023-01" db="EMBL/GenBank/DDBJ databases">
        <title>Analysis of 21 Apiospora genomes using comparative genomics revels a genus with tremendous synthesis potential of carbohydrate active enzymes and secondary metabolites.</title>
        <authorList>
            <person name="Sorensen T."/>
        </authorList>
    </citation>
    <scope>NUCLEOTIDE SEQUENCE [LARGE SCALE GENOMIC DNA]</scope>
    <source>
        <strain evidence="2 3">CBS 117206</strain>
    </source>
</reference>
<evidence type="ECO:0000256" key="1">
    <source>
        <dbReference type="SAM" id="MobiDB-lite"/>
    </source>
</evidence>
<dbReference type="PANTHER" id="PTHR40460">
    <property type="entry name" value="CHROMOSOME 1, WHOLE GENOME SHOTGUN SEQUENCE"/>
    <property type="match status" value="1"/>
</dbReference>
<dbReference type="InterPro" id="IPR016024">
    <property type="entry name" value="ARM-type_fold"/>
</dbReference>
<dbReference type="PANTHER" id="PTHR40460:SF1">
    <property type="entry name" value="CSBD-LIKE DOMAIN-CONTAINING PROTEIN"/>
    <property type="match status" value="1"/>
</dbReference>
<keyword evidence="3" id="KW-1185">Reference proteome</keyword>
<proteinExistence type="predicted"/>
<gene>
    <name evidence="2" type="ORF">PG999_006308</name>
</gene>
<protein>
    <submittedName>
        <fullName evidence="2">Uncharacterized protein</fullName>
    </submittedName>
</protein>
<feature type="compositionally biased region" description="Polar residues" evidence="1">
    <location>
        <begin position="74"/>
        <end position="84"/>
    </location>
</feature>
<feature type="compositionally biased region" description="Basic and acidic residues" evidence="1">
    <location>
        <begin position="35"/>
        <end position="51"/>
    </location>
</feature>
<comment type="caution">
    <text evidence="2">The sequence shown here is derived from an EMBL/GenBank/DDBJ whole genome shotgun (WGS) entry which is preliminary data.</text>
</comment>
<feature type="region of interest" description="Disordered" evidence="1">
    <location>
        <begin position="28"/>
        <end position="90"/>
    </location>
</feature>
<name>A0AAW0QVG4_9PEZI</name>
<dbReference type="SUPFAM" id="SSF69047">
    <property type="entry name" value="Hypothetical protein YjbJ"/>
    <property type="match status" value="1"/>
</dbReference>
<evidence type="ECO:0000313" key="2">
    <source>
        <dbReference type="EMBL" id="KAK8114239.1"/>
    </source>
</evidence>
<sequence>MSANNASTGNSYLEKATGYAQSALGTVTGSSADKAQAEVKKDNAELEHDASKASVKVPGGAITSSGIAKDNEDQMTGNMKQTGGSAKEFIGNLTGSESLKQQGRDLNKEGQGQEAKGILSQGYEGVKDRVGGTIGQGINSMLGNEGAAAEYQKQHDAGKTNQRGFEANIDKKAEAEAEAPPGFSNLQVLGFAAASRRHGSSLPGPLESRRRQNKRRMGELTFGHTHGSAPLWHLENLPDLSQWQWKPPTARGTRQTAQAEKKLWKAVLAWLSPRDEAQSQSVNEASTTASPGALRNAMPVTTVDPSSIAAPTPVLGSDTNPTSLAEQSFNALIQDASRDRTFQICPVFSSFCDTLRDSLSTGQISAQALYNLVPSMSDVLVRSALAMDIQQEAQVFDRLKAQVIWASIDGLEALSARLGDLPFDTNIWSMLLQETSRLRFNSLRTFARLMSLVPSDAIGSLRDVICTNLNNSLNAMGQATHRTHERQINKLAAAIQELGRIEHRYVLEEVLLDLTQCAQSPNYIAMRFCWLQVLARLRNLDDEFLADSCVLLEAGISAEPLESKQIARIFLGRLNNRYSPRHVTKLYSSLMGAHESRCFGQLSASFWCTNQARYIKSLCTFLLRMGRHQDIMQLLNGVVQLVQNEATPLANLAIGLRHPELALEIYVRYCKSTFASKKFWQTGFAGDILKVMSESKSLELKRIIAALRMFPMKRGRRSYPLSPGGVKHGAIRRVPRGLRIEQVQKAEAAAVAFASARNIPDSMSFRLVQQCVNYIRSHGAKVSPKGLEALWRATTKDLVNNRPGRASRLRWFLRVLFKERGLKETRAAHLQLVQWRNRVLSKPRSSNWEK</sequence>
<dbReference type="AlphaFoldDB" id="A0AAW0QVG4"/>